<gene>
    <name evidence="1" type="ORF">RND81_03G034700</name>
</gene>
<dbReference type="PANTHER" id="PTHR33526">
    <property type="entry name" value="OS07G0123800 PROTEIN"/>
    <property type="match status" value="1"/>
</dbReference>
<keyword evidence="2" id="KW-1185">Reference proteome</keyword>
<dbReference type="PANTHER" id="PTHR33526:SF13">
    <property type="entry name" value="TYROSINE-PROTEIN PHOSPHATASE 3-LIKE"/>
    <property type="match status" value="1"/>
</dbReference>
<reference evidence="1" key="1">
    <citation type="submission" date="2024-03" db="EMBL/GenBank/DDBJ databases">
        <title>WGS assembly of Saponaria officinalis var. Norfolk2.</title>
        <authorList>
            <person name="Jenkins J."/>
            <person name="Shu S."/>
            <person name="Grimwood J."/>
            <person name="Barry K."/>
            <person name="Goodstein D."/>
            <person name="Schmutz J."/>
            <person name="Leebens-Mack J."/>
            <person name="Osbourn A."/>
        </authorList>
    </citation>
    <scope>NUCLEOTIDE SEQUENCE [LARGE SCALE GENOMIC DNA]</scope>
    <source>
        <strain evidence="1">JIC</strain>
    </source>
</reference>
<proteinExistence type="predicted"/>
<dbReference type="EMBL" id="JBDFQZ010000003">
    <property type="protein sequence ID" value="KAK9740431.1"/>
    <property type="molecule type" value="Genomic_DNA"/>
</dbReference>
<sequence length="189" mass="20561">MMKSKHTHQNKFIKIITMPIKALAKARDFYVKSMNNYADKVSYNGSGWVGSNYSDAFPRSFSTSTTRNNETDDFKELVRVASTSTLGNRVDLESVISSSSTRNDNTSTINNLASLQQKGNMGSAFNKGVSRSVSVGMAKIEEDKPVEFGETGHFGESVTNVKKKFGVFPRSMSHGFGVSKKSVGGSSSS</sequence>
<comment type="caution">
    <text evidence="1">The sequence shown here is derived from an EMBL/GenBank/DDBJ whole genome shotgun (WGS) entry which is preliminary data.</text>
</comment>
<protein>
    <submittedName>
        <fullName evidence="1">Uncharacterized protein</fullName>
    </submittedName>
</protein>
<dbReference type="Proteomes" id="UP001443914">
    <property type="component" value="Unassembled WGS sequence"/>
</dbReference>
<organism evidence="1 2">
    <name type="scientific">Saponaria officinalis</name>
    <name type="common">Common soapwort</name>
    <name type="synonym">Lychnis saponaria</name>
    <dbReference type="NCBI Taxonomy" id="3572"/>
    <lineage>
        <taxon>Eukaryota</taxon>
        <taxon>Viridiplantae</taxon>
        <taxon>Streptophyta</taxon>
        <taxon>Embryophyta</taxon>
        <taxon>Tracheophyta</taxon>
        <taxon>Spermatophyta</taxon>
        <taxon>Magnoliopsida</taxon>
        <taxon>eudicotyledons</taxon>
        <taxon>Gunneridae</taxon>
        <taxon>Pentapetalae</taxon>
        <taxon>Caryophyllales</taxon>
        <taxon>Caryophyllaceae</taxon>
        <taxon>Caryophylleae</taxon>
        <taxon>Saponaria</taxon>
    </lineage>
</organism>
<evidence type="ECO:0000313" key="1">
    <source>
        <dbReference type="EMBL" id="KAK9740431.1"/>
    </source>
</evidence>
<dbReference type="PIRSF" id="PIRSF031279">
    <property type="entry name" value="UCP031279"/>
    <property type="match status" value="1"/>
</dbReference>
<accession>A0AAW1M331</accession>
<evidence type="ECO:0000313" key="2">
    <source>
        <dbReference type="Proteomes" id="UP001443914"/>
    </source>
</evidence>
<name>A0AAW1M331_SAPOF</name>
<dbReference type="InterPro" id="IPR016972">
    <property type="entry name" value="UCP031279"/>
</dbReference>
<dbReference type="AlphaFoldDB" id="A0AAW1M331"/>